<name>A0A074VCK4_9NEIS</name>
<sequence length="316" mass="37246">MIQHYLNLRKLIRFLINYLIFTIVFFIILELPSGFRDINEFFTRESVLGLMEITFILFLYFFFLFKTTKTIFIRNSKNQSSSFKSLFFKLALNIGLILLFHFVVYLLGIDRDLAYTIYGLMIYFILYCWAVSFFILINIKIIKYFLRAEKNVQISSYRLVSEDLFMFLTSYSLVIICMIGFYYSIGDYTYQFKLLFGIGKLNLILLGINFLTFILIISVSTIKPVKYIFFNIENSESFSFNSLLSSSGLSLINCLFLFFINGILFFIESSQLIQLVFISGEIFCLCIFIRFFILLFAKIFKLLLFYSANIIKLISK</sequence>
<keyword evidence="1" id="KW-0472">Membrane</keyword>
<dbReference type="Proteomes" id="UP000027644">
    <property type="component" value="Unassembled WGS sequence"/>
</dbReference>
<feature type="transmembrane region" description="Helical" evidence="1">
    <location>
        <begin position="86"/>
        <end position="107"/>
    </location>
</feature>
<keyword evidence="1" id="KW-0812">Transmembrane</keyword>
<feature type="transmembrane region" description="Helical" evidence="1">
    <location>
        <begin position="164"/>
        <end position="183"/>
    </location>
</feature>
<protein>
    <submittedName>
        <fullName evidence="2">Uncharacterized protein</fullName>
    </submittedName>
</protein>
<evidence type="ECO:0000313" key="2">
    <source>
        <dbReference type="EMBL" id="KEQ00200.1"/>
    </source>
</evidence>
<feature type="transmembrane region" description="Helical" evidence="1">
    <location>
        <begin position="47"/>
        <end position="65"/>
    </location>
</feature>
<dbReference type="AlphaFoldDB" id="A0A074VCK4"/>
<keyword evidence="1" id="KW-1133">Transmembrane helix</keyword>
<evidence type="ECO:0000313" key="3">
    <source>
        <dbReference type="Proteomes" id="UP000027644"/>
    </source>
</evidence>
<reference evidence="2 3" key="1">
    <citation type="journal article" date="2014" name="PLoS Genet.">
        <title>Hidden diversity in honey bee gut symbionts detected by single-cell genomics.</title>
        <authorList>
            <person name="Engel P."/>
            <person name="Stepanauskas R."/>
            <person name="Moran N."/>
        </authorList>
    </citation>
    <scope>NUCLEOTIDE SEQUENCE [LARGE SCALE GENOMIC DNA]</scope>
    <source>
        <strain evidence="2 3">SCGC AB-598-J21</strain>
    </source>
</reference>
<proteinExistence type="predicted"/>
<gene>
    <name evidence="2" type="ORF">SASC598J21_020830</name>
</gene>
<feature type="transmembrane region" description="Helical" evidence="1">
    <location>
        <begin position="243"/>
        <end position="267"/>
    </location>
</feature>
<organism evidence="2 3">
    <name type="scientific">Snodgrassella alvi SCGC AB-598-J21</name>
    <dbReference type="NCBI Taxonomy" id="1385367"/>
    <lineage>
        <taxon>Bacteria</taxon>
        <taxon>Pseudomonadati</taxon>
        <taxon>Pseudomonadota</taxon>
        <taxon>Betaproteobacteria</taxon>
        <taxon>Neisseriales</taxon>
        <taxon>Neisseriaceae</taxon>
        <taxon>Snodgrassella</taxon>
    </lineage>
</organism>
<accession>A0A074VCK4</accession>
<feature type="transmembrane region" description="Helical" evidence="1">
    <location>
        <begin position="12"/>
        <end position="35"/>
    </location>
</feature>
<dbReference type="EMBL" id="AVQL01000454">
    <property type="protein sequence ID" value="KEQ00200.1"/>
    <property type="molecule type" value="Genomic_DNA"/>
</dbReference>
<comment type="caution">
    <text evidence="2">The sequence shown here is derived from an EMBL/GenBank/DDBJ whole genome shotgun (WGS) entry which is preliminary data.</text>
</comment>
<feature type="transmembrane region" description="Helical" evidence="1">
    <location>
        <begin position="273"/>
        <end position="297"/>
    </location>
</feature>
<feature type="transmembrane region" description="Helical" evidence="1">
    <location>
        <begin position="203"/>
        <end position="222"/>
    </location>
</feature>
<evidence type="ECO:0000256" key="1">
    <source>
        <dbReference type="SAM" id="Phobius"/>
    </source>
</evidence>
<feature type="transmembrane region" description="Helical" evidence="1">
    <location>
        <begin position="113"/>
        <end position="137"/>
    </location>
</feature>